<feature type="transmembrane region" description="Helical" evidence="1">
    <location>
        <begin position="52"/>
        <end position="71"/>
    </location>
</feature>
<dbReference type="PANTHER" id="PTHR31303:SF1">
    <property type="entry name" value="CTP-DEPENDENT DIACYLGLYCEROL KINASE 1"/>
    <property type="match status" value="1"/>
</dbReference>
<sequence length="371" mass="40950">MAIILHWAKKMNTDNDISNKEDRFIPLIVGVLSYSIGFLISLILGLSNFLTALILCYTVNTFIVMLITTRWKISIHTTGLSGPVAALIMLLGQVGAIFGLLYPILIWSRTTLKKHTMAQAIAGGAFGFIMTILEMYLYMNILNLAIYNLVPLNECLWIILALIGTPIVLGIVGILNDYGLADAYTRKIFHFLGFSAFGFFTLFAPKSALITLILAGPLAILITCYGGKNYSWFRGIKRNSDSPNERLYIILPLISSVIWLICSWPFFSREIILISTFVVALADAIAEPIGAKFGNHKYKIKSLKGDKTYRSIEGSSSVLIVATIILFLFTHNLIISLLIGIVVSIVEAISPRGTDNLTIPVICAILLRILI</sequence>
<feature type="transmembrane region" description="Helical" evidence="1">
    <location>
        <begin position="316"/>
        <end position="346"/>
    </location>
</feature>
<dbReference type="PANTHER" id="PTHR31303">
    <property type="entry name" value="CTP-DEPENDENT DIACYLGLYCEROL KINASE 1"/>
    <property type="match status" value="1"/>
</dbReference>
<feature type="transmembrane region" description="Helical" evidence="1">
    <location>
        <begin position="156"/>
        <end position="176"/>
    </location>
</feature>
<organism evidence="2 3">
    <name type="scientific">Methanobrevibacter olleyae</name>
    <dbReference type="NCBI Taxonomy" id="294671"/>
    <lineage>
        <taxon>Archaea</taxon>
        <taxon>Methanobacteriati</taxon>
        <taxon>Methanobacteriota</taxon>
        <taxon>Methanomada group</taxon>
        <taxon>Methanobacteria</taxon>
        <taxon>Methanobacteriales</taxon>
        <taxon>Methanobacteriaceae</taxon>
        <taxon>Methanobrevibacter</taxon>
    </lineage>
</organism>
<proteinExistence type="predicted"/>
<feature type="transmembrane region" description="Helical" evidence="1">
    <location>
        <begin position="210"/>
        <end position="227"/>
    </location>
</feature>
<dbReference type="AlphaFoldDB" id="A0A1I4KNY4"/>
<feature type="transmembrane region" description="Helical" evidence="1">
    <location>
        <begin position="117"/>
        <end position="136"/>
    </location>
</feature>
<feature type="transmembrane region" description="Helical" evidence="1">
    <location>
        <begin position="24"/>
        <end position="45"/>
    </location>
</feature>
<dbReference type="InterPro" id="IPR037997">
    <property type="entry name" value="Dgk1-like"/>
</dbReference>
<feature type="transmembrane region" description="Helical" evidence="1">
    <location>
        <begin position="188"/>
        <end position="204"/>
    </location>
</feature>
<dbReference type="EMBL" id="FOTL01000042">
    <property type="protein sequence ID" value="SFL80478.1"/>
    <property type="molecule type" value="Genomic_DNA"/>
</dbReference>
<protein>
    <submittedName>
        <fullName evidence="2">Dolichol kinase</fullName>
    </submittedName>
</protein>
<keyword evidence="2" id="KW-0808">Transferase</keyword>
<gene>
    <name evidence="2" type="ORF">SAMN02910297_01793</name>
</gene>
<feature type="transmembrane region" description="Helical" evidence="1">
    <location>
        <begin position="247"/>
        <end position="266"/>
    </location>
</feature>
<keyword evidence="1" id="KW-0812">Transmembrane</keyword>
<evidence type="ECO:0000256" key="1">
    <source>
        <dbReference type="SAM" id="Phobius"/>
    </source>
</evidence>
<feature type="transmembrane region" description="Helical" evidence="1">
    <location>
        <begin position="83"/>
        <end position="105"/>
    </location>
</feature>
<evidence type="ECO:0000313" key="3">
    <source>
        <dbReference type="Proteomes" id="UP000183442"/>
    </source>
</evidence>
<dbReference type="GO" id="GO:0004143">
    <property type="term" value="F:ATP-dependent diacylglycerol kinase activity"/>
    <property type="evidence" value="ECO:0007669"/>
    <property type="project" value="InterPro"/>
</dbReference>
<name>A0A1I4KNY4_METOL</name>
<feature type="transmembrane region" description="Helical" evidence="1">
    <location>
        <begin position="272"/>
        <end position="295"/>
    </location>
</feature>
<keyword evidence="2" id="KW-0418">Kinase</keyword>
<evidence type="ECO:0000313" key="2">
    <source>
        <dbReference type="EMBL" id="SFL80478.1"/>
    </source>
</evidence>
<accession>A0A1I4KNY4</accession>
<keyword evidence="1" id="KW-0472">Membrane</keyword>
<keyword evidence="1" id="KW-1133">Transmembrane helix</keyword>
<dbReference type="Proteomes" id="UP000183442">
    <property type="component" value="Unassembled WGS sequence"/>
</dbReference>
<reference evidence="3" key="1">
    <citation type="submission" date="2016-10" db="EMBL/GenBank/DDBJ databases">
        <authorList>
            <person name="Varghese N."/>
        </authorList>
    </citation>
    <scope>NUCLEOTIDE SEQUENCE [LARGE SCALE GENOMIC DNA]</scope>
    <source>
        <strain evidence="3">DSM 16632</strain>
    </source>
</reference>